<gene>
    <name evidence="1" type="ORF">GBAR_LOCUS9795</name>
</gene>
<proteinExistence type="predicted"/>
<dbReference type="Proteomes" id="UP001174909">
    <property type="component" value="Unassembled WGS sequence"/>
</dbReference>
<keyword evidence="2" id="KW-1185">Reference proteome</keyword>
<evidence type="ECO:0000313" key="2">
    <source>
        <dbReference type="Proteomes" id="UP001174909"/>
    </source>
</evidence>
<organism evidence="1 2">
    <name type="scientific">Geodia barretti</name>
    <name type="common">Barrett's horny sponge</name>
    <dbReference type="NCBI Taxonomy" id="519541"/>
    <lineage>
        <taxon>Eukaryota</taxon>
        <taxon>Metazoa</taxon>
        <taxon>Porifera</taxon>
        <taxon>Demospongiae</taxon>
        <taxon>Heteroscleromorpha</taxon>
        <taxon>Tetractinellida</taxon>
        <taxon>Astrophorina</taxon>
        <taxon>Geodiidae</taxon>
        <taxon>Geodia</taxon>
    </lineage>
</organism>
<name>A0AA35RS75_GEOBA</name>
<dbReference type="EMBL" id="CASHTH010001467">
    <property type="protein sequence ID" value="CAI8015858.1"/>
    <property type="molecule type" value="Genomic_DNA"/>
</dbReference>
<accession>A0AA35RS75</accession>
<comment type="caution">
    <text evidence="1">The sequence shown here is derived from an EMBL/GenBank/DDBJ whole genome shotgun (WGS) entry which is preliminary data.</text>
</comment>
<sequence length="89" mass="9687">MSLVSYAVVEVEIKAKGNAIADKRFIVHNTCPGDRVTGGVKETIGGVRGDSVVVNGGRHSLDLVALIAYFKLKKRCQGPTIHQARQRER</sequence>
<dbReference type="AlphaFoldDB" id="A0AA35RS75"/>
<reference evidence="1" key="1">
    <citation type="submission" date="2023-03" db="EMBL/GenBank/DDBJ databases">
        <authorList>
            <person name="Steffen K."/>
            <person name="Cardenas P."/>
        </authorList>
    </citation>
    <scope>NUCLEOTIDE SEQUENCE</scope>
</reference>
<protein>
    <submittedName>
        <fullName evidence="1">Uncharacterized protein</fullName>
    </submittedName>
</protein>
<evidence type="ECO:0000313" key="1">
    <source>
        <dbReference type="EMBL" id="CAI8015858.1"/>
    </source>
</evidence>